<proteinExistence type="predicted"/>
<accession>A0A0L6VRJ7</accession>
<evidence type="ECO:0000256" key="1">
    <source>
        <dbReference type="SAM" id="MobiDB-lite"/>
    </source>
</evidence>
<comment type="caution">
    <text evidence="2">The sequence shown here is derived from an EMBL/GenBank/DDBJ whole genome shotgun (WGS) entry which is preliminary data.</text>
</comment>
<feature type="region of interest" description="Disordered" evidence="1">
    <location>
        <begin position="1"/>
        <end position="22"/>
    </location>
</feature>
<name>A0A0L6VRJ7_9BASI</name>
<gene>
    <name evidence="2" type="ORF">VP01_115g6</name>
</gene>
<reference evidence="2 3" key="1">
    <citation type="submission" date="2015-08" db="EMBL/GenBank/DDBJ databases">
        <title>Next Generation Sequencing and Analysis of the Genome of Puccinia sorghi L Schw, the Causal Agent of Maize Common Rust.</title>
        <authorList>
            <person name="Rochi L."/>
            <person name="Burguener G."/>
            <person name="Darino M."/>
            <person name="Turjanski A."/>
            <person name="Kreff E."/>
            <person name="Dieguez M.J."/>
            <person name="Sacco F."/>
        </authorList>
    </citation>
    <scope>NUCLEOTIDE SEQUENCE [LARGE SCALE GENOMIC DNA]</scope>
    <source>
        <strain evidence="2 3">RO10H11247</strain>
    </source>
</reference>
<dbReference type="EMBL" id="LAVV01001777">
    <property type="protein sequence ID" value="KNZ63319.1"/>
    <property type="molecule type" value="Genomic_DNA"/>
</dbReference>
<dbReference type="AlphaFoldDB" id="A0A0L6VRJ7"/>
<dbReference type="OrthoDB" id="2506816at2759"/>
<dbReference type="Proteomes" id="UP000037035">
    <property type="component" value="Unassembled WGS sequence"/>
</dbReference>
<keyword evidence="3" id="KW-1185">Reference proteome</keyword>
<protein>
    <submittedName>
        <fullName evidence="2">Uncharacterized protein</fullName>
    </submittedName>
</protein>
<sequence length="278" mass="31212">MKFLPNLNKETTHSSPSTPPQTLSALQHTFVLEKSFLNDENKSFRDLDLLKNKAIAALMRKLSLSKELFIALGSKCQRSGRRHKIMLVEKMIQFSSDNLPTSKSWLARFCSIMSDLLLRLPLVLTQRTLNTPLRSERSRMDPPLLCHQVQSHPILKCCLMRSTAVAMTVTNLHIAKATFYCGKVHSDSLMEHFGYTCLYCKETGSRFIPPTRQQHTPLQSASQSGRQSNGHICKIDVPEANDGTILIDSGSTINMSGKSRFYKITSKLDCPLTISLAI</sequence>
<dbReference type="VEuPathDB" id="FungiDB:VP01_115g6"/>
<evidence type="ECO:0000313" key="3">
    <source>
        <dbReference type="Proteomes" id="UP000037035"/>
    </source>
</evidence>
<organism evidence="2 3">
    <name type="scientific">Puccinia sorghi</name>
    <dbReference type="NCBI Taxonomy" id="27349"/>
    <lineage>
        <taxon>Eukaryota</taxon>
        <taxon>Fungi</taxon>
        <taxon>Dikarya</taxon>
        <taxon>Basidiomycota</taxon>
        <taxon>Pucciniomycotina</taxon>
        <taxon>Pucciniomycetes</taxon>
        <taxon>Pucciniales</taxon>
        <taxon>Pucciniaceae</taxon>
        <taxon>Puccinia</taxon>
    </lineage>
</organism>
<evidence type="ECO:0000313" key="2">
    <source>
        <dbReference type="EMBL" id="KNZ63319.1"/>
    </source>
</evidence>